<dbReference type="InterPro" id="IPR002559">
    <property type="entry name" value="Transposase_11"/>
</dbReference>
<reference evidence="2 3" key="1">
    <citation type="submission" date="2020-04" db="EMBL/GenBank/DDBJ databases">
        <title>Arthrobacter sp. nov.</title>
        <authorList>
            <person name="Liu S."/>
        </authorList>
    </citation>
    <scope>NUCLEOTIDE SEQUENCE [LARGE SCALE GENOMIC DNA]</scope>
    <source>
        <strain evidence="2 3">E918</strain>
    </source>
</reference>
<name>A0A7X6HFK2_9MICC</name>
<dbReference type="GO" id="GO:0004803">
    <property type="term" value="F:transposase activity"/>
    <property type="evidence" value="ECO:0007669"/>
    <property type="project" value="InterPro"/>
</dbReference>
<dbReference type="AlphaFoldDB" id="A0A7X6HFK2"/>
<comment type="caution">
    <text evidence="2">The sequence shown here is derived from an EMBL/GenBank/DDBJ whole genome shotgun (WGS) entry which is preliminary data.</text>
</comment>
<evidence type="ECO:0000313" key="2">
    <source>
        <dbReference type="EMBL" id="NKX56141.1"/>
    </source>
</evidence>
<organism evidence="2 3">
    <name type="scientific">Arthrobacter mobilis</name>
    <dbReference type="NCBI Taxonomy" id="2724944"/>
    <lineage>
        <taxon>Bacteria</taxon>
        <taxon>Bacillati</taxon>
        <taxon>Actinomycetota</taxon>
        <taxon>Actinomycetes</taxon>
        <taxon>Micrococcales</taxon>
        <taxon>Micrococcaceae</taxon>
        <taxon>Arthrobacter</taxon>
    </lineage>
</organism>
<dbReference type="Proteomes" id="UP000544090">
    <property type="component" value="Unassembled WGS sequence"/>
</dbReference>
<dbReference type="RefSeq" id="WP_168488193.1">
    <property type="nucleotide sequence ID" value="NZ_JAAZSQ010000020.1"/>
</dbReference>
<feature type="domain" description="Transposase IS4-like" evidence="1">
    <location>
        <begin position="109"/>
        <end position="276"/>
    </location>
</feature>
<dbReference type="GO" id="GO:0006313">
    <property type="term" value="P:DNA transposition"/>
    <property type="evidence" value="ECO:0007669"/>
    <property type="project" value="InterPro"/>
</dbReference>
<dbReference type="NCBIfam" id="NF033520">
    <property type="entry name" value="transpos_IS982"/>
    <property type="match status" value="1"/>
</dbReference>
<evidence type="ECO:0000313" key="3">
    <source>
        <dbReference type="Proteomes" id="UP000544090"/>
    </source>
</evidence>
<protein>
    <submittedName>
        <fullName evidence="2">IS982 family transposase</fullName>
    </submittedName>
</protein>
<dbReference type="EMBL" id="JAAZSQ010000020">
    <property type="protein sequence ID" value="NKX56141.1"/>
    <property type="molecule type" value="Genomic_DNA"/>
</dbReference>
<proteinExistence type="predicted"/>
<dbReference type="Pfam" id="PF01609">
    <property type="entry name" value="DDE_Tnp_1"/>
    <property type="match status" value="1"/>
</dbReference>
<gene>
    <name evidence="2" type="ORF">HGG74_16695</name>
</gene>
<evidence type="ECO:0000259" key="1">
    <source>
        <dbReference type="Pfam" id="PF01609"/>
    </source>
</evidence>
<keyword evidence="3" id="KW-1185">Reference proteome</keyword>
<sequence length="299" mass="33176">MKTDLNTLLTTLYVHLDDRVLPGLGWSRRHLPGRKPALSDAELLCLAAAHHLLGISSERRWIRYVREHLAGMFPHLPGQSGFGRRLRRQAGLIAAAIAVLAREVPSWEADLRLVDSTPVPCGTSRETVKRSALAGQAGYGWCRSHSRWFRGFRLYLLATPEGMPVNWGLAHAGIGEREVTRALLERDRHLVRPGQIILGDKGFAGKDFEAFIAGLGAVLVRPDRRDEPQRFGTLGRPRQWIESVFDTLKGQLGLEAHSGRTAAGVYARVAARLFALAAGIWHNWIIGAPDKRSLTAYDH</sequence>
<dbReference type="GO" id="GO:0003677">
    <property type="term" value="F:DNA binding"/>
    <property type="evidence" value="ECO:0007669"/>
    <property type="project" value="InterPro"/>
</dbReference>
<accession>A0A7X6HFK2</accession>